<evidence type="ECO:0000313" key="2">
    <source>
        <dbReference type="EMBL" id="GAU28673.1"/>
    </source>
</evidence>
<accession>A0A2Z6MFE5</accession>
<name>A0A2Z6MFE5_TRISU</name>
<reference evidence="3" key="1">
    <citation type="journal article" date="2017" name="Front. Plant Sci.">
        <title>Climate Clever Clovers: New Paradigm to Reduce the Environmental Footprint of Ruminants by Breeding Low Methanogenic Forages Utilizing Haplotype Variation.</title>
        <authorList>
            <person name="Kaur P."/>
            <person name="Appels R."/>
            <person name="Bayer P.E."/>
            <person name="Keeble-Gagnere G."/>
            <person name="Wang J."/>
            <person name="Hirakawa H."/>
            <person name="Shirasawa K."/>
            <person name="Vercoe P."/>
            <person name="Stefanova K."/>
            <person name="Durmic Z."/>
            <person name="Nichols P."/>
            <person name="Revell C."/>
            <person name="Isobe S.N."/>
            <person name="Edwards D."/>
            <person name="Erskine W."/>
        </authorList>
    </citation>
    <scope>NUCLEOTIDE SEQUENCE [LARGE SCALE GENOMIC DNA]</scope>
    <source>
        <strain evidence="3">cv. Daliak</strain>
    </source>
</reference>
<evidence type="ECO:0000313" key="3">
    <source>
        <dbReference type="Proteomes" id="UP000242715"/>
    </source>
</evidence>
<organism evidence="2 3">
    <name type="scientific">Trifolium subterraneum</name>
    <name type="common">Subterranean clover</name>
    <dbReference type="NCBI Taxonomy" id="3900"/>
    <lineage>
        <taxon>Eukaryota</taxon>
        <taxon>Viridiplantae</taxon>
        <taxon>Streptophyta</taxon>
        <taxon>Embryophyta</taxon>
        <taxon>Tracheophyta</taxon>
        <taxon>Spermatophyta</taxon>
        <taxon>Magnoliopsida</taxon>
        <taxon>eudicotyledons</taxon>
        <taxon>Gunneridae</taxon>
        <taxon>Pentapetalae</taxon>
        <taxon>rosids</taxon>
        <taxon>fabids</taxon>
        <taxon>Fabales</taxon>
        <taxon>Fabaceae</taxon>
        <taxon>Papilionoideae</taxon>
        <taxon>50 kb inversion clade</taxon>
        <taxon>NPAAA clade</taxon>
        <taxon>Hologalegina</taxon>
        <taxon>IRL clade</taxon>
        <taxon>Trifolieae</taxon>
        <taxon>Trifolium</taxon>
    </lineage>
</organism>
<feature type="region of interest" description="Disordered" evidence="1">
    <location>
        <begin position="318"/>
        <end position="365"/>
    </location>
</feature>
<dbReference type="AlphaFoldDB" id="A0A2Z6MFE5"/>
<dbReference type="EMBL" id="DF973377">
    <property type="protein sequence ID" value="GAU28673.1"/>
    <property type="molecule type" value="Genomic_DNA"/>
</dbReference>
<feature type="compositionally biased region" description="Polar residues" evidence="1">
    <location>
        <begin position="335"/>
        <end position="344"/>
    </location>
</feature>
<proteinExistence type="predicted"/>
<evidence type="ECO:0000256" key="1">
    <source>
        <dbReference type="SAM" id="MobiDB-lite"/>
    </source>
</evidence>
<protein>
    <submittedName>
        <fullName evidence="2">Uncharacterized protein</fullName>
    </submittedName>
</protein>
<dbReference type="PANTHER" id="PTHR46567:SF2">
    <property type="entry name" value="RNA POLYMERASE II TRANSCRIPTION MEDIATORS PROTEIN"/>
    <property type="match status" value="1"/>
</dbReference>
<dbReference type="PANTHER" id="PTHR46567">
    <property type="entry name" value="MEDIATOR OF RNA POLYMERASE II TRANSCRIPTION SUBUNIT 12"/>
    <property type="match status" value="1"/>
</dbReference>
<feature type="compositionally biased region" description="Low complexity" evidence="1">
    <location>
        <begin position="353"/>
        <end position="365"/>
    </location>
</feature>
<dbReference type="OrthoDB" id="20828at2759"/>
<gene>
    <name evidence="2" type="ORF">TSUD_159550</name>
</gene>
<dbReference type="Proteomes" id="UP000242715">
    <property type="component" value="Unassembled WGS sequence"/>
</dbReference>
<sequence>MATDTSDLEFATLLELNGSDMHLNSTAFVPIRARLFLNAMIDCKMPQSIYTKDGGNQIFGQGESKIHFIDSESKLQDKLVDVLEALQPSKFHWQWVELRLLLNELALIEKLQTHDMSLVNAIQLSSPSSEKAAASENENNFIQIILTRLLVRPDAAPLYSELIHLFGKSLEDSMLLQAKWFLGGQDVLFGRKTIRQRLINIAETKGFSIKPQFSEPWGWCCPCTDPVTIKRGKRKIDSFSLEEVVEGVDVKMNLKGFSQVFDSEFSTIKQLRGTERAFLELILPSIDQSSDESRYSFASDLIKQLSYIEQQIAAVTRGPGKPAASTPVTEGLANKVNTSKTTKGGSPGLARRPTSSTDSSPPSPAALRASMSLRIQLMMRFLPILCSDREPSLRNMRHTLASVILRLLGSRIVFEDANILFNATHSSLSKKDAESPFEVAIAAFVDSSVEGLFDRLLLILHGLLSSSPPSWLRLKPVSKTSNAPIREFSGFDRELLETLQNHLDSMQLPDSIRWRIQAAMPVLPRSTPCSFSFQPTSVPNSSIVSFQPKINNAGFNSSSLATPQRSAVPLSRTAAASGKSKQQVTDFEVDPWTLLEDGAGSHPSANNIGSGDLVNICAASWLKGAVRVRRTDLTYIGAVDDDDDS</sequence>
<keyword evidence="3" id="KW-1185">Reference proteome</keyword>